<evidence type="ECO:0000313" key="5">
    <source>
        <dbReference type="Proteomes" id="UP000256970"/>
    </source>
</evidence>
<feature type="domain" description="BTB" evidence="2">
    <location>
        <begin position="39"/>
        <end position="132"/>
    </location>
</feature>
<dbReference type="InterPro" id="IPR011333">
    <property type="entry name" value="SKP1/BTB/POZ_sf"/>
</dbReference>
<name>A0A383W4H2_TETOB</name>
<dbReference type="STRING" id="3088.A0A383W4H2"/>
<dbReference type="Pfam" id="PF07707">
    <property type="entry name" value="BACK"/>
    <property type="match status" value="1"/>
</dbReference>
<gene>
    <name evidence="4" type="ORF">BQ4739_LOCUS12134</name>
</gene>
<evidence type="ECO:0000259" key="3">
    <source>
        <dbReference type="Pfam" id="PF07707"/>
    </source>
</evidence>
<dbReference type="PANTHER" id="PTHR24410">
    <property type="entry name" value="HL07962P-RELATED"/>
    <property type="match status" value="1"/>
</dbReference>
<dbReference type="EMBL" id="FNXT01001097">
    <property type="protein sequence ID" value="SZX72039.1"/>
    <property type="molecule type" value="Genomic_DNA"/>
</dbReference>
<evidence type="ECO:0000256" key="1">
    <source>
        <dbReference type="ARBA" id="ARBA00004906"/>
    </source>
</evidence>
<sequence>MAGIISYWGKPELADVEVVIREEQIANGSRKRGRTGQLSLPGHKLVLCGASTVVEAQIVGSAAEMQMEHSKSSKLPIVHLDVPVGQLEVGRQLLRCMYEQQPELAGSDPHTLLQLLLLADKYHVPAVMAAAARAYIGIPVEQLPWDAVTEVYSLPAALAENPALAPVHAAVAVKLQHELGDLELVFADQQGQKQQQLKGLPHAAMQQLLRDERMRVASENTAAHAVLAWAQAQEGVSDKQLLQLASLVRMSHCSQLYVTTVLLQQQQLVRAVGRFPLQYAALCSSIGKLMVEDTSDNAVHGRYPAWFAEQRPASAMRQLVINWHVPLGDIKQLVVQQLQQGGHLDNLTSETYHWPQLQALMRGEGPWQPRHQRRRGGAS</sequence>
<evidence type="ECO:0000313" key="4">
    <source>
        <dbReference type="EMBL" id="SZX72039.1"/>
    </source>
</evidence>
<protein>
    <recommendedName>
        <fullName evidence="6">BACK domain-containing protein</fullName>
    </recommendedName>
</protein>
<comment type="pathway">
    <text evidence="1">Protein modification; protein ubiquitination.</text>
</comment>
<dbReference type="InterPro" id="IPR000210">
    <property type="entry name" value="BTB/POZ_dom"/>
</dbReference>
<accession>A0A383W4H2</accession>
<evidence type="ECO:0008006" key="6">
    <source>
        <dbReference type="Google" id="ProtNLM"/>
    </source>
</evidence>
<evidence type="ECO:0000259" key="2">
    <source>
        <dbReference type="Pfam" id="PF00651"/>
    </source>
</evidence>
<dbReference type="PANTHER" id="PTHR24410:SF23">
    <property type="entry name" value="BTB DOMAIN-CONTAINING PROTEIN-RELATED"/>
    <property type="match status" value="1"/>
</dbReference>
<dbReference type="Pfam" id="PF00651">
    <property type="entry name" value="BTB"/>
    <property type="match status" value="1"/>
</dbReference>
<dbReference type="Gene3D" id="3.30.710.10">
    <property type="entry name" value="Potassium Channel Kv1.1, Chain A"/>
    <property type="match status" value="1"/>
</dbReference>
<organism evidence="4 5">
    <name type="scientific">Tetradesmus obliquus</name>
    <name type="common">Green alga</name>
    <name type="synonym">Acutodesmus obliquus</name>
    <dbReference type="NCBI Taxonomy" id="3088"/>
    <lineage>
        <taxon>Eukaryota</taxon>
        <taxon>Viridiplantae</taxon>
        <taxon>Chlorophyta</taxon>
        <taxon>core chlorophytes</taxon>
        <taxon>Chlorophyceae</taxon>
        <taxon>CS clade</taxon>
        <taxon>Sphaeropleales</taxon>
        <taxon>Scenedesmaceae</taxon>
        <taxon>Tetradesmus</taxon>
    </lineage>
</organism>
<proteinExistence type="predicted"/>
<feature type="domain" description="BACK" evidence="3">
    <location>
        <begin position="193"/>
        <end position="260"/>
    </location>
</feature>
<dbReference type="InterPro" id="IPR011705">
    <property type="entry name" value="BACK"/>
</dbReference>
<dbReference type="Proteomes" id="UP000256970">
    <property type="component" value="Unassembled WGS sequence"/>
</dbReference>
<dbReference type="SUPFAM" id="SSF54695">
    <property type="entry name" value="POZ domain"/>
    <property type="match status" value="1"/>
</dbReference>
<keyword evidence="5" id="KW-1185">Reference proteome</keyword>
<dbReference type="AlphaFoldDB" id="A0A383W4H2"/>
<dbReference type="Gene3D" id="1.25.40.420">
    <property type="match status" value="1"/>
</dbReference>
<dbReference type="InterPro" id="IPR051481">
    <property type="entry name" value="BTB-POZ/Galectin-3-binding"/>
</dbReference>
<reference evidence="4 5" key="1">
    <citation type="submission" date="2016-10" db="EMBL/GenBank/DDBJ databases">
        <authorList>
            <person name="Cai Z."/>
        </authorList>
    </citation>
    <scope>NUCLEOTIDE SEQUENCE [LARGE SCALE GENOMIC DNA]</scope>
</reference>